<reference evidence="1 2" key="1">
    <citation type="journal article" date="2015" name="Stand. Genomic Sci.">
        <title>Genomic Encyclopedia of Bacterial and Archaeal Type Strains, Phase III: the genomes of soil and plant-associated and newly described type strains.</title>
        <authorList>
            <person name="Whitman W.B."/>
            <person name="Woyke T."/>
            <person name="Klenk H.P."/>
            <person name="Zhou Y."/>
            <person name="Lilburn T.G."/>
            <person name="Beck B.J."/>
            <person name="De Vos P."/>
            <person name="Vandamme P."/>
            <person name="Eisen J.A."/>
            <person name="Garrity G."/>
            <person name="Hugenholtz P."/>
            <person name="Kyrpides N.C."/>
        </authorList>
    </citation>
    <scope>NUCLEOTIDE SEQUENCE [LARGE SCALE GENOMIC DNA]</scope>
    <source>
        <strain evidence="1 2">CGMCC 1.6844</strain>
    </source>
</reference>
<accession>A0A562KJ04</accession>
<dbReference type="OrthoDB" id="95751at2"/>
<dbReference type="RefSeq" id="WP_133607135.1">
    <property type="nucleotide sequence ID" value="NZ_SNZC01000001.1"/>
</dbReference>
<evidence type="ECO:0000313" key="2">
    <source>
        <dbReference type="Proteomes" id="UP000315312"/>
    </source>
</evidence>
<proteinExistence type="predicted"/>
<organism evidence="1 2">
    <name type="scientific">Flavobacterium cheniae</name>
    <dbReference type="NCBI Taxonomy" id="295428"/>
    <lineage>
        <taxon>Bacteria</taxon>
        <taxon>Pseudomonadati</taxon>
        <taxon>Bacteroidota</taxon>
        <taxon>Flavobacteriia</taxon>
        <taxon>Flavobacteriales</taxon>
        <taxon>Flavobacteriaceae</taxon>
        <taxon>Flavobacterium</taxon>
    </lineage>
</organism>
<dbReference type="InterPro" id="IPR024248">
    <property type="entry name" value="DUF2695"/>
</dbReference>
<dbReference type="Pfam" id="PF10905">
    <property type="entry name" value="DUF2695"/>
    <property type="match status" value="1"/>
</dbReference>
<dbReference type="Proteomes" id="UP000315312">
    <property type="component" value="Unassembled WGS sequence"/>
</dbReference>
<sequence>MPNKNEKERRKIIVKELRLKAKNEFENKLPISRDYFLNLFNYLDEELSENECDHNLEFTINFLNSQNIKNINKVTDWLKDNGGYCDCEVIANVEEMFDEDAIL</sequence>
<dbReference type="AlphaFoldDB" id="A0A562KJ04"/>
<protein>
    <submittedName>
        <fullName evidence="1">Uncharacterized protein DUF2695</fullName>
    </submittedName>
</protein>
<gene>
    <name evidence="1" type="ORF">IP97_01062</name>
</gene>
<name>A0A562KJ04_9FLAO</name>
<keyword evidence="2" id="KW-1185">Reference proteome</keyword>
<comment type="caution">
    <text evidence="1">The sequence shown here is derived from an EMBL/GenBank/DDBJ whole genome shotgun (WGS) entry which is preliminary data.</text>
</comment>
<evidence type="ECO:0000313" key="1">
    <source>
        <dbReference type="EMBL" id="TWH95388.1"/>
    </source>
</evidence>
<dbReference type="EMBL" id="VLKM01000004">
    <property type="protein sequence ID" value="TWH95388.1"/>
    <property type="molecule type" value="Genomic_DNA"/>
</dbReference>